<comment type="caution">
    <text evidence="2">The sequence shown here is derived from an EMBL/GenBank/DDBJ whole genome shotgun (WGS) entry which is preliminary data.</text>
</comment>
<sequence>MGQCQPCCVGDSPEYEDAATAQESPKSRTVEKSVEFEDVSENGFSDEGRPRKPCSQVSLGTSGNASGSASLRQVSQATLDSLMSKPSFLEDQEASDVDEQELLGRTDSKPFAGHPSFKGPFSAEDATRAGFYSIVRLPEVGDEVVCFQRNHWLKRGTVEDVQEEVSNGHDGLKAGVTGAWVTVKQQDGSLYHSWAVFLATASDQEYSSVCLQAEFENSNFFKLRRTIYGDTVTHQTRVTKAQAKASLEAWLQNCIDADGNAVEISPEMRKELLDIFDSNQEDPSLHLYSLHKRLGPRTDARKGRDYSLYYQALNNTLNHDTSQSLRPALPLIRRMTYLLLYDEKTGEKRLHEGGRVWKGDSERPVPLNKQRLKLAFRHQVPIRFRQFQSTTSDQKVAARFQKREDRKGFLWIIDIPAKYFGARNIQDISSRSKESETLFPPYSAFEVLALEEDSCHLRALPYRYEEEEEVSKADSMKSDHLNVPEPGRRMVSA</sequence>
<feature type="region of interest" description="Disordered" evidence="1">
    <location>
        <begin position="1"/>
        <end position="69"/>
    </location>
</feature>
<feature type="region of interest" description="Disordered" evidence="1">
    <location>
        <begin position="468"/>
        <end position="493"/>
    </location>
</feature>
<dbReference type="AlphaFoldDB" id="A0A812L0T5"/>
<dbReference type="EMBL" id="CAJNDS010000890">
    <property type="protein sequence ID" value="CAE7239599.1"/>
    <property type="molecule type" value="Genomic_DNA"/>
</dbReference>
<feature type="compositionally biased region" description="Polar residues" evidence="1">
    <location>
        <begin position="55"/>
        <end position="69"/>
    </location>
</feature>
<name>A0A812L0T5_9DINO</name>
<evidence type="ECO:0008006" key="4">
    <source>
        <dbReference type="Google" id="ProtNLM"/>
    </source>
</evidence>
<accession>A0A812L0T5</accession>
<dbReference type="SUPFAM" id="SSF56399">
    <property type="entry name" value="ADP-ribosylation"/>
    <property type="match status" value="1"/>
</dbReference>
<gene>
    <name evidence="2" type="ORF">SNAT2548_LOCUS10654</name>
</gene>
<feature type="compositionally biased region" description="Basic and acidic residues" evidence="1">
    <location>
        <begin position="25"/>
        <end position="35"/>
    </location>
</feature>
<dbReference type="OrthoDB" id="10484012at2759"/>
<protein>
    <recommendedName>
        <fullName evidence="4">Mono(ADP-ribosyl)transferase</fullName>
    </recommendedName>
</protein>
<evidence type="ECO:0000313" key="2">
    <source>
        <dbReference type="EMBL" id="CAE7239599.1"/>
    </source>
</evidence>
<feature type="compositionally biased region" description="Basic and acidic residues" evidence="1">
    <location>
        <begin position="470"/>
        <end position="493"/>
    </location>
</feature>
<reference evidence="2" key="1">
    <citation type="submission" date="2021-02" db="EMBL/GenBank/DDBJ databases">
        <authorList>
            <person name="Dougan E. K."/>
            <person name="Rhodes N."/>
            <person name="Thang M."/>
            <person name="Chan C."/>
        </authorList>
    </citation>
    <scope>NUCLEOTIDE SEQUENCE</scope>
</reference>
<evidence type="ECO:0000313" key="3">
    <source>
        <dbReference type="Proteomes" id="UP000604046"/>
    </source>
</evidence>
<organism evidence="2 3">
    <name type="scientific">Symbiodinium natans</name>
    <dbReference type="NCBI Taxonomy" id="878477"/>
    <lineage>
        <taxon>Eukaryota</taxon>
        <taxon>Sar</taxon>
        <taxon>Alveolata</taxon>
        <taxon>Dinophyceae</taxon>
        <taxon>Suessiales</taxon>
        <taxon>Symbiodiniaceae</taxon>
        <taxon>Symbiodinium</taxon>
    </lineage>
</organism>
<dbReference type="Gene3D" id="3.90.176.10">
    <property type="entry name" value="Toxin ADP-ribosyltransferase, Chain A, domain 1"/>
    <property type="match status" value="1"/>
</dbReference>
<evidence type="ECO:0000256" key="1">
    <source>
        <dbReference type="SAM" id="MobiDB-lite"/>
    </source>
</evidence>
<dbReference type="Proteomes" id="UP000604046">
    <property type="component" value="Unassembled WGS sequence"/>
</dbReference>
<proteinExistence type="predicted"/>
<keyword evidence="3" id="KW-1185">Reference proteome</keyword>